<name>A0AC61TSD1_9CAUD</name>
<reference evidence="1" key="1">
    <citation type="submission" date="2021-11" db="EMBL/GenBank/DDBJ databases">
        <authorList>
            <person name="Rong C."/>
            <person name="Yang Y."/>
            <person name="Li S."/>
            <person name="Zhou K."/>
            <person name="Xu Y."/>
            <person name="Zhang R."/>
            <person name="Zhang Y."/>
        </authorList>
    </citation>
    <scope>NUCLEOTIDE SEQUENCE</scope>
</reference>
<organism evidence="1 2">
    <name type="scientific">Synechococcus phage S-SZBM1</name>
    <dbReference type="NCBI Taxonomy" id="2926475"/>
    <lineage>
        <taxon>Viruses</taxon>
        <taxon>Duplodnaviria</taxon>
        <taxon>Heunggongvirae</taxon>
        <taxon>Uroviricota</taxon>
        <taxon>Caudoviricetes</taxon>
        <taxon>Pantevenvirales</taxon>
        <taxon>Kyanoviridae</taxon>
        <taxon>Shenzhenivirus</taxon>
        <taxon>Shenzhenivirus sszbm1</taxon>
    </lineage>
</organism>
<dbReference type="EMBL" id="OL473597">
    <property type="protein sequence ID" value="UNH61136.1"/>
    <property type="molecule type" value="Genomic_DNA"/>
</dbReference>
<proteinExistence type="predicted"/>
<evidence type="ECO:0000313" key="1">
    <source>
        <dbReference type="EMBL" id="UNH61136.1"/>
    </source>
</evidence>
<gene>
    <name evidence="1" type="ORF">SSZBM1_19</name>
</gene>
<evidence type="ECO:0000313" key="2">
    <source>
        <dbReference type="Proteomes" id="UP000829362"/>
    </source>
</evidence>
<protein>
    <submittedName>
        <fullName evidence="1">Uncharacterized protein</fullName>
    </submittedName>
</protein>
<accession>A0AC61TSD1</accession>
<sequence length="56" mass="6522">MNKETTLHMALLQLDSLEKLADKLDNTNYLQGKINKMRLECRRQLMNLTAEVICDV</sequence>
<keyword evidence="2" id="KW-1185">Reference proteome</keyword>
<dbReference type="Proteomes" id="UP000829362">
    <property type="component" value="Segment"/>
</dbReference>